<dbReference type="EC" id="3.2.2.26" evidence="1 2"/>
<dbReference type="KEGG" id="saca:FFV09_15535"/>
<dbReference type="GO" id="GO:0008782">
    <property type="term" value="F:adenosylhomocysteine nucleosidase activity"/>
    <property type="evidence" value="ECO:0007669"/>
    <property type="project" value="TreeGrafter"/>
</dbReference>
<proteinExistence type="inferred from homology"/>
<dbReference type="GO" id="GO:0009234">
    <property type="term" value="P:menaquinone biosynthetic process"/>
    <property type="evidence" value="ECO:0007669"/>
    <property type="project" value="UniProtKB-UniRule"/>
</dbReference>
<dbReference type="Gene3D" id="3.40.50.1580">
    <property type="entry name" value="Nucleoside phosphorylase domain"/>
    <property type="match status" value="1"/>
</dbReference>
<dbReference type="Proteomes" id="UP000316968">
    <property type="component" value="Chromosome"/>
</dbReference>
<sequence>MYQPHPISHESDAGSEASSGRVLVVTAVDAEREAVLAGLGGDDRFDVVAAGVGVAAAAAGTAIALSRGRYARVVSAGIAGGFAGRAAIGSIVVASAMTAADLGSDSPDGFLSVDALGFGSAVIAADAERSAALLGALGEAGLAACLGPVLTVSTTTGTLEGAQSLAARVPGAAAEGMEGFGVAEAARQFGLPALEVRAISNAVGPRDRGAWKIGEALGALRTASSLFPEVFFA</sequence>
<dbReference type="Pfam" id="PF01048">
    <property type="entry name" value="PNP_UDP_1"/>
    <property type="match status" value="1"/>
</dbReference>
<dbReference type="InterPro" id="IPR035994">
    <property type="entry name" value="Nucleoside_phosphorylase_sf"/>
</dbReference>
<reference evidence="4 5" key="1">
    <citation type="submission" date="2019-06" db="EMBL/GenBank/DDBJ databases">
        <title>Saccharibacillus brassicae sp. nov., an endophytic bacterium isolated from Chinese cabbage seeds (Brassica pekinensis).</title>
        <authorList>
            <person name="Jiang L."/>
            <person name="Lee J."/>
            <person name="Kim S.W."/>
        </authorList>
    </citation>
    <scope>NUCLEOTIDE SEQUENCE [LARGE SCALE GENOMIC DNA]</scope>
    <source>
        <strain evidence="5">KCTC 43072 / ATSA2</strain>
    </source>
</reference>
<comment type="function">
    <text evidence="1">Catalyzes the hydrolysis of futalosine (FL) to dehypoxanthine futalosine (DHFL) and hypoxanthine, a step in the biosynthesis of menaquinone (MK, vitamin K2).</text>
</comment>
<dbReference type="GO" id="GO:0019284">
    <property type="term" value="P:L-methionine salvage from S-adenosylmethionine"/>
    <property type="evidence" value="ECO:0007669"/>
    <property type="project" value="TreeGrafter"/>
</dbReference>
<accession>A0A4Y6V0J6</accession>
<feature type="domain" description="Nucleoside phosphorylase" evidence="3">
    <location>
        <begin position="47"/>
        <end position="213"/>
    </location>
</feature>
<evidence type="ECO:0000256" key="2">
    <source>
        <dbReference type="NCBIfam" id="TIGR03664"/>
    </source>
</evidence>
<gene>
    <name evidence="1" type="primary">mqnB</name>
    <name evidence="4" type="ORF">FFV09_15535</name>
</gene>
<keyword evidence="1" id="KW-0474">Menaquinone biosynthesis</keyword>
<comment type="pathway">
    <text evidence="1">Quinol/quinone metabolism; menaquinone biosynthesis.</text>
</comment>
<protein>
    <recommendedName>
        <fullName evidence="1 2">Futalosine hydrolase</fullName>
        <shortName evidence="1">FL hydrolase</shortName>
        <ecNumber evidence="1 2">3.2.2.26</ecNumber>
    </recommendedName>
    <alternativeName>
        <fullName evidence="1">Futalosine nucleosidase</fullName>
    </alternativeName>
    <alternativeName>
        <fullName evidence="1">Menaquinone biosynthetic enzyme MqnB</fullName>
    </alternativeName>
</protein>
<evidence type="ECO:0000256" key="1">
    <source>
        <dbReference type="HAMAP-Rule" id="MF_00991"/>
    </source>
</evidence>
<dbReference type="NCBIfam" id="TIGR03664">
    <property type="entry name" value="fut_nucase"/>
    <property type="match status" value="1"/>
</dbReference>
<name>A0A4Y6V0J6_SACBS</name>
<evidence type="ECO:0000259" key="3">
    <source>
        <dbReference type="Pfam" id="PF01048"/>
    </source>
</evidence>
<dbReference type="CDD" id="cd17766">
    <property type="entry name" value="futalosine_nucleosidase_MqnB"/>
    <property type="match status" value="1"/>
</dbReference>
<evidence type="ECO:0000313" key="4">
    <source>
        <dbReference type="EMBL" id="QDH22131.1"/>
    </source>
</evidence>
<organism evidence="4 5">
    <name type="scientific">Saccharibacillus brassicae</name>
    <dbReference type="NCBI Taxonomy" id="2583377"/>
    <lineage>
        <taxon>Bacteria</taxon>
        <taxon>Bacillati</taxon>
        <taxon>Bacillota</taxon>
        <taxon>Bacilli</taxon>
        <taxon>Bacillales</taxon>
        <taxon>Paenibacillaceae</taxon>
        <taxon>Saccharibacillus</taxon>
    </lineage>
</organism>
<dbReference type="GO" id="GO:0008930">
    <property type="term" value="F:methylthioadenosine nucleosidase activity"/>
    <property type="evidence" value="ECO:0007669"/>
    <property type="project" value="TreeGrafter"/>
</dbReference>
<evidence type="ECO:0000313" key="5">
    <source>
        <dbReference type="Proteomes" id="UP000316968"/>
    </source>
</evidence>
<dbReference type="EMBL" id="CP041217">
    <property type="protein sequence ID" value="QDH22131.1"/>
    <property type="molecule type" value="Genomic_DNA"/>
</dbReference>
<keyword evidence="4" id="KW-0326">Glycosidase</keyword>
<keyword evidence="1 4" id="KW-0378">Hydrolase</keyword>
<dbReference type="InterPro" id="IPR000845">
    <property type="entry name" value="Nucleoside_phosphorylase_d"/>
</dbReference>
<dbReference type="UniPathway" id="UPA00079"/>
<dbReference type="InterPro" id="IPR019963">
    <property type="entry name" value="FL_hydrolase_MqnB"/>
</dbReference>
<dbReference type="AlphaFoldDB" id="A0A4Y6V0J6"/>
<dbReference type="NCBIfam" id="NF006087">
    <property type="entry name" value="PRK08236.1"/>
    <property type="match status" value="1"/>
</dbReference>
<dbReference type="PANTHER" id="PTHR46832:SF2">
    <property type="entry name" value="FUTALOSINE HYDROLASE"/>
    <property type="match status" value="1"/>
</dbReference>
<comment type="similarity">
    <text evidence="1">Belongs to the PNP/UDP phosphorylase family. Futalosine hydrolase subfamily.</text>
</comment>
<dbReference type="HAMAP" id="MF_00991">
    <property type="entry name" value="MqnB"/>
    <property type="match status" value="1"/>
</dbReference>
<keyword evidence="5" id="KW-1185">Reference proteome</keyword>
<dbReference type="GO" id="GO:0005829">
    <property type="term" value="C:cytosol"/>
    <property type="evidence" value="ECO:0007669"/>
    <property type="project" value="TreeGrafter"/>
</dbReference>
<dbReference type="RefSeq" id="WP_141448675.1">
    <property type="nucleotide sequence ID" value="NZ_CP041217.1"/>
</dbReference>
<comment type="catalytic activity">
    <reaction evidence="1">
        <text>futalosine + H2O = dehypoxanthine futalosine + hypoxanthine</text>
        <dbReference type="Rhea" id="RHEA:25904"/>
        <dbReference type="ChEBI" id="CHEBI:15377"/>
        <dbReference type="ChEBI" id="CHEBI:17368"/>
        <dbReference type="ChEBI" id="CHEBI:58863"/>
        <dbReference type="ChEBI" id="CHEBI:58864"/>
        <dbReference type="EC" id="3.2.2.26"/>
    </reaction>
</comment>
<dbReference type="SUPFAM" id="SSF53167">
    <property type="entry name" value="Purine and uridine phosphorylases"/>
    <property type="match status" value="1"/>
</dbReference>
<dbReference type="OrthoDB" id="9788270at2"/>
<dbReference type="GO" id="GO:0009116">
    <property type="term" value="P:nucleoside metabolic process"/>
    <property type="evidence" value="ECO:0007669"/>
    <property type="project" value="InterPro"/>
</dbReference>
<dbReference type="PANTHER" id="PTHR46832">
    <property type="entry name" value="5'-METHYLTHIOADENOSINE/S-ADENOSYLHOMOCYSTEINE NUCLEOSIDASE"/>
    <property type="match status" value="1"/>
</dbReference>